<gene>
    <name evidence="2" type="ORF">METZ01_LOCUS398425</name>
</gene>
<dbReference type="EMBL" id="UINC01151773">
    <property type="protein sequence ID" value="SVD45571.1"/>
    <property type="molecule type" value="Genomic_DNA"/>
</dbReference>
<evidence type="ECO:0000313" key="2">
    <source>
        <dbReference type="EMBL" id="SVD45571.1"/>
    </source>
</evidence>
<proteinExistence type="predicted"/>
<protein>
    <submittedName>
        <fullName evidence="2">Uncharacterized protein</fullName>
    </submittedName>
</protein>
<organism evidence="2">
    <name type="scientific">marine metagenome</name>
    <dbReference type="NCBI Taxonomy" id="408172"/>
    <lineage>
        <taxon>unclassified sequences</taxon>
        <taxon>metagenomes</taxon>
        <taxon>ecological metagenomes</taxon>
    </lineage>
</organism>
<sequence>MQKIVLSYFIIIIVLIITGCTSSSGNRGNAGQYGSWAKNSTAFSNPSILQCAWWKEIRYQNKKCD</sequence>
<reference evidence="2" key="1">
    <citation type="submission" date="2018-05" db="EMBL/GenBank/DDBJ databases">
        <authorList>
            <person name="Lanie J.A."/>
            <person name="Ng W.-L."/>
            <person name="Kazmierczak K.M."/>
            <person name="Andrzejewski T.M."/>
            <person name="Davidsen T.M."/>
            <person name="Wayne K.J."/>
            <person name="Tettelin H."/>
            <person name="Glass J.I."/>
            <person name="Rusch D."/>
            <person name="Podicherti R."/>
            <person name="Tsui H.-C.T."/>
            <person name="Winkler M.E."/>
        </authorList>
    </citation>
    <scope>NUCLEOTIDE SEQUENCE</scope>
</reference>
<dbReference type="PROSITE" id="PS51257">
    <property type="entry name" value="PROKAR_LIPOPROTEIN"/>
    <property type="match status" value="1"/>
</dbReference>
<keyword evidence="1" id="KW-0472">Membrane</keyword>
<name>A0A382VI52_9ZZZZ</name>
<feature type="transmembrane region" description="Helical" evidence="1">
    <location>
        <begin position="6"/>
        <end position="25"/>
    </location>
</feature>
<accession>A0A382VI52</accession>
<dbReference type="AlphaFoldDB" id="A0A382VI52"/>
<evidence type="ECO:0000256" key="1">
    <source>
        <dbReference type="SAM" id="Phobius"/>
    </source>
</evidence>
<keyword evidence="1" id="KW-1133">Transmembrane helix</keyword>
<keyword evidence="1" id="KW-0812">Transmembrane</keyword>